<gene>
    <name evidence="2" type="ORF">CG716_09760</name>
</gene>
<dbReference type="PROSITE" id="PS51257">
    <property type="entry name" value="PROKAR_LIPOPROTEIN"/>
    <property type="match status" value="1"/>
</dbReference>
<feature type="transmembrane region" description="Helical" evidence="1">
    <location>
        <begin position="135"/>
        <end position="155"/>
    </location>
</feature>
<dbReference type="AlphaFoldDB" id="A0A255DLZ1"/>
<accession>A0A255DLZ1</accession>
<proteinExistence type="predicted"/>
<feature type="transmembrane region" description="Helical" evidence="1">
    <location>
        <begin position="109"/>
        <end position="128"/>
    </location>
</feature>
<dbReference type="InterPro" id="IPR056390">
    <property type="entry name" value="Holin_phage"/>
</dbReference>
<feature type="transmembrane region" description="Helical" evidence="1">
    <location>
        <begin position="65"/>
        <end position="89"/>
    </location>
</feature>
<dbReference type="EMBL" id="NOZR01000006">
    <property type="protein sequence ID" value="OYN80408.1"/>
    <property type="molecule type" value="Genomic_DNA"/>
</dbReference>
<dbReference type="Pfam" id="PF23809">
    <property type="entry name" value="Phage_holin_9"/>
    <property type="match status" value="1"/>
</dbReference>
<evidence type="ECO:0000313" key="3">
    <source>
        <dbReference type="Proteomes" id="UP000216063"/>
    </source>
</evidence>
<comment type="caution">
    <text evidence="2">The sequence shown here is derived from an EMBL/GenBank/DDBJ whole genome shotgun (WGS) entry which is preliminary data.</text>
</comment>
<dbReference type="Proteomes" id="UP000216063">
    <property type="component" value="Unassembled WGS sequence"/>
</dbReference>
<reference evidence="2 3" key="1">
    <citation type="submission" date="2017-07" db="EMBL/GenBank/DDBJ databases">
        <title>The new phylogeny of genus Mycobacterium.</title>
        <authorList>
            <person name="Tortoli E."/>
            <person name="Trovato A."/>
            <person name="Cirillo D.M."/>
        </authorList>
    </citation>
    <scope>NUCLEOTIDE SEQUENCE [LARGE SCALE GENOMIC DNA]</scope>
    <source>
        <strain evidence="2 3">ATCC 33027</strain>
    </source>
</reference>
<sequence>MWPPSRPDALHPLEIAACTFGITFSIACGVLAFALACNNSRKGNSVTTISIFDVIKNRSWEQARALLYIVVPLVIFATVHTNATLWVGLALSVLAPTLASWKSVTGFRTAFQGVIAALQLLLVGLHLITDLTFTTWAQIVVAVIGGGVAAANVHASDNTTSA</sequence>
<evidence type="ECO:0000256" key="1">
    <source>
        <dbReference type="SAM" id="Phobius"/>
    </source>
</evidence>
<keyword evidence="1" id="KW-0812">Transmembrane</keyword>
<organism evidence="2 3">
    <name type="scientific">Mycolicibacterium sphagni</name>
    <dbReference type="NCBI Taxonomy" id="1786"/>
    <lineage>
        <taxon>Bacteria</taxon>
        <taxon>Bacillati</taxon>
        <taxon>Actinomycetota</taxon>
        <taxon>Actinomycetes</taxon>
        <taxon>Mycobacteriales</taxon>
        <taxon>Mycobacteriaceae</taxon>
        <taxon>Mycolicibacterium</taxon>
    </lineage>
</organism>
<keyword evidence="1" id="KW-0472">Membrane</keyword>
<protein>
    <submittedName>
        <fullName evidence="2">Uncharacterized protein</fullName>
    </submittedName>
</protein>
<keyword evidence="3" id="KW-1185">Reference proteome</keyword>
<feature type="transmembrane region" description="Helical" evidence="1">
    <location>
        <begin position="12"/>
        <end position="35"/>
    </location>
</feature>
<evidence type="ECO:0000313" key="2">
    <source>
        <dbReference type="EMBL" id="OYN80408.1"/>
    </source>
</evidence>
<name>A0A255DLZ1_9MYCO</name>
<keyword evidence="1" id="KW-1133">Transmembrane helix</keyword>